<accession>A0ABD2NDN4</accession>
<proteinExistence type="predicted"/>
<dbReference type="EMBL" id="JABFTP020000103">
    <property type="protein sequence ID" value="KAL3276883.1"/>
    <property type="molecule type" value="Genomic_DNA"/>
</dbReference>
<name>A0ABD2NDN4_9CUCU</name>
<organism evidence="2 3">
    <name type="scientific">Cryptolaemus montrouzieri</name>
    <dbReference type="NCBI Taxonomy" id="559131"/>
    <lineage>
        <taxon>Eukaryota</taxon>
        <taxon>Metazoa</taxon>
        <taxon>Ecdysozoa</taxon>
        <taxon>Arthropoda</taxon>
        <taxon>Hexapoda</taxon>
        <taxon>Insecta</taxon>
        <taxon>Pterygota</taxon>
        <taxon>Neoptera</taxon>
        <taxon>Endopterygota</taxon>
        <taxon>Coleoptera</taxon>
        <taxon>Polyphaga</taxon>
        <taxon>Cucujiformia</taxon>
        <taxon>Coccinelloidea</taxon>
        <taxon>Coccinellidae</taxon>
        <taxon>Scymninae</taxon>
        <taxon>Scymnini</taxon>
        <taxon>Cryptolaemus</taxon>
    </lineage>
</organism>
<gene>
    <name evidence="2" type="ORF">HHI36_012254</name>
</gene>
<keyword evidence="3" id="KW-1185">Reference proteome</keyword>
<comment type="caution">
    <text evidence="2">The sequence shown here is derived from an EMBL/GenBank/DDBJ whole genome shotgun (WGS) entry which is preliminary data.</text>
</comment>
<sequence length="145" mass="16102">MAITVKSKSSVTSVIDRTMRIDNGASGNSVGVVPLNLECDTSFQRNSSDGSNLNDSDNDNLTHQSVESVSKTKIEDGNDSFLTVEHRRNSTTCEKLVSKHPDSYASFRVTLEENKFEVAQDVNERPEGALVTRFFRGRITTKRDN</sequence>
<dbReference type="AlphaFoldDB" id="A0ABD2NDN4"/>
<feature type="region of interest" description="Disordered" evidence="1">
    <location>
        <begin position="43"/>
        <end position="70"/>
    </location>
</feature>
<dbReference type="Proteomes" id="UP001516400">
    <property type="component" value="Unassembled WGS sequence"/>
</dbReference>
<reference evidence="2 3" key="1">
    <citation type="journal article" date="2021" name="BMC Biol.">
        <title>Horizontally acquired antibacterial genes associated with adaptive radiation of ladybird beetles.</title>
        <authorList>
            <person name="Li H.S."/>
            <person name="Tang X.F."/>
            <person name="Huang Y.H."/>
            <person name="Xu Z.Y."/>
            <person name="Chen M.L."/>
            <person name="Du X.Y."/>
            <person name="Qiu B.Y."/>
            <person name="Chen P.T."/>
            <person name="Zhang W."/>
            <person name="Slipinski A."/>
            <person name="Escalona H.E."/>
            <person name="Waterhouse R.M."/>
            <person name="Zwick A."/>
            <person name="Pang H."/>
        </authorList>
    </citation>
    <scope>NUCLEOTIDE SEQUENCE [LARGE SCALE GENOMIC DNA]</scope>
    <source>
        <strain evidence="2">SYSU2018</strain>
    </source>
</reference>
<feature type="compositionally biased region" description="Low complexity" evidence="1">
    <location>
        <begin position="46"/>
        <end position="61"/>
    </location>
</feature>
<protein>
    <submittedName>
        <fullName evidence="2">Uncharacterized protein</fullName>
    </submittedName>
</protein>
<evidence type="ECO:0000313" key="2">
    <source>
        <dbReference type="EMBL" id="KAL3276883.1"/>
    </source>
</evidence>
<evidence type="ECO:0000256" key="1">
    <source>
        <dbReference type="SAM" id="MobiDB-lite"/>
    </source>
</evidence>
<evidence type="ECO:0000313" key="3">
    <source>
        <dbReference type="Proteomes" id="UP001516400"/>
    </source>
</evidence>